<dbReference type="PANTHER" id="PTHR33431">
    <property type="entry name" value="ENABLED-LIKE PROTEIN (DUF1635)"/>
    <property type="match status" value="1"/>
</dbReference>
<dbReference type="PANTHER" id="PTHR33431:SF12">
    <property type="entry name" value="HIGH MOBILITY GROUP BOX PROTEIN, PUTATIVE (DUF1635)-RELATED"/>
    <property type="match status" value="1"/>
</dbReference>
<reference evidence="2 3" key="1">
    <citation type="submission" date="2024-01" db="EMBL/GenBank/DDBJ databases">
        <title>The genomes of 5 underutilized Papilionoideae crops provide insights into root nodulation and disease resistanc.</title>
        <authorList>
            <person name="Jiang F."/>
        </authorList>
    </citation>
    <scope>NUCLEOTIDE SEQUENCE [LARGE SCALE GENOMIC DNA]</scope>
    <source>
        <strain evidence="2">DUOXIRENSHENG_FW03</strain>
        <tissue evidence="2">Leaves</tissue>
    </source>
</reference>
<evidence type="ECO:0000313" key="2">
    <source>
        <dbReference type="EMBL" id="KAK7404612.1"/>
    </source>
</evidence>
<protein>
    <submittedName>
        <fullName evidence="2">Uncharacterized protein</fullName>
    </submittedName>
</protein>
<accession>A0AAN9SSJ1</accession>
<dbReference type="InterPro" id="IPR012862">
    <property type="entry name" value="DUF1635"/>
</dbReference>
<evidence type="ECO:0000313" key="3">
    <source>
        <dbReference type="Proteomes" id="UP001386955"/>
    </source>
</evidence>
<feature type="coiled-coil region" evidence="1">
    <location>
        <begin position="14"/>
        <end position="62"/>
    </location>
</feature>
<comment type="caution">
    <text evidence="2">The sequence shown here is derived from an EMBL/GenBank/DDBJ whole genome shotgun (WGS) entry which is preliminary data.</text>
</comment>
<dbReference type="EMBL" id="JAYMYS010000002">
    <property type="protein sequence ID" value="KAK7404612.1"/>
    <property type="molecule type" value="Genomic_DNA"/>
</dbReference>
<keyword evidence="1" id="KW-0175">Coiled coil</keyword>
<dbReference type="AlphaFoldDB" id="A0AAN9SSJ1"/>
<gene>
    <name evidence="2" type="ORF">VNO78_05567</name>
</gene>
<evidence type="ECO:0000256" key="1">
    <source>
        <dbReference type="SAM" id="Coils"/>
    </source>
</evidence>
<organism evidence="2 3">
    <name type="scientific">Psophocarpus tetragonolobus</name>
    <name type="common">Winged bean</name>
    <name type="synonym">Dolichos tetragonolobus</name>
    <dbReference type="NCBI Taxonomy" id="3891"/>
    <lineage>
        <taxon>Eukaryota</taxon>
        <taxon>Viridiplantae</taxon>
        <taxon>Streptophyta</taxon>
        <taxon>Embryophyta</taxon>
        <taxon>Tracheophyta</taxon>
        <taxon>Spermatophyta</taxon>
        <taxon>Magnoliopsida</taxon>
        <taxon>eudicotyledons</taxon>
        <taxon>Gunneridae</taxon>
        <taxon>Pentapetalae</taxon>
        <taxon>rosids</taxon>
        <taxon>fabids</taxon>
        <taxon>Fabales</taxon>
        <taxon>Fabaceae</taxon>
        <taxon>Papilionoideae</taxon>
        <taxon>50 kb inversion clade</taxon>
        <taxon>NPAAA clade</taxon>
        <taxon>indigoferoid/millettioid clade</taxon>
        <taxon>Phaseoleae</taxon>
        <taxon>Psophocarpus</taxon>
    </lineage>
</organism>
<keyword evidence="3" id="KW-1185">Reference proteome</keyword>
<dbReference type="Proteomes" id="UP001386955">
    <property type="component" value="Unassembled WGS sequence"/>
</dbReference>
<dbReference type="Pfam" id="PF07795">
    <property type="entry name" value="DUF1635"/>
    <property type="match status" value="1"/>
</dbReference>
<sequence>MNLFISVMATACGEHELRQKLMDARLELETMKNVRAELFNLLKMAYQERDEARSQLQRLMNGFTHSSQTNLQHVFDTQSHLMFPSAKASSSITESDNSLSHGSPQVDSFFDTVSSNAVDPINKLSYLNQHLIQGVNFSAPRASLMVPSEKPMSDPATAVIDCIANKRDLPQKGELLQAVINAGPLLKTLLLAGPLPTWRNPPPQNITVPLLAIKTRDATSIEPNTFGEIGNSLLKQKLPLLHSLNAPSTCSASMLNFAGQTTGSWNNTWQFNSTSAVGIQVPSSKRQRHQ</sequence>
<proteinExistence type="predicted"/>
<name>A0AAN9SSJ1_PSOTE</name>